<comment type="caution">
    <text evidence="2">The sequence shown here is derived from an EMBL/GenBank/DDBJ whole genome shotgun (WGS) entry which is preliminary data.</text>
</comment>
<evidence type="ECO:0000256" key="1">
    <source>
        <dbReference type="SAM" id="MobiDB-lite"/>
    </source>
</evidence>
<organism evidence="2">
    <name type="scientific">termite gut metagenome</name>
    <dbReference type="NCBI Taxonomy" id="433724"/>
    <lineage>
        <taxon>unclassified sequences</taxon>
        <taxon>metagenomes</taxon>
        <taxon>organismal metagenomes</taxon>
    </lineage>
</organism>
<gene>
    <name evidence="2" type="ORF">EZS27_033817</name>
</gene>
<reference evidence="2" key="1">
    <citation type="submission" date="2019-03" db="EMBL/GenBank/DDBJ databases">
        <title>Single cell metagenomics reveals metabolic interactions within the superorganism composed of flagellate Streblomastix strix and complex community of Bacteroidetes bacteria on its surface.</title>
        <authorList>
            <person name="Treitli S.C."/>
            <person name="Kolisko M."/>
            <person name="Husnik F."/>
            <person name="Keeling P."/>
            <person name="Hampl V."/>
        </authorList>
    </citation>
    <scope>NUCLEOTIDE SEQUENCE</scope>
    <source>
        <strain evidence="2">STM</strain>
    </source>
</reference>
<feature type="compositionally biased region" description="Basic and acidic residues" evidence="1">
    <location>
        <begin position="126"/>
        <end position="138"/>
    </location>
</feature>
<evidence type="ECO:0008006" key="3">
    <source>
        <dbReference type="Google" id="ProtNLM"/>
    </source>
</evidence>
<sequence>MYAAEANQTGRGGKSVICRLTNMSRSTLNQGMKDLQTGSVLSGSERIRKQGAGRKKQTDDQPQLKGALESLIEPVTSGDSESALRWTLKSSHTSAGELTAQGFKTGKTTVTNLLSELGYSLQSNRKGLEGKSHPDRNYGGDVKSMLP</sequence>
<dbReference type="AlphaFoldDB" id="A0A5J4Q206"/>
<name>A0A5J4Q206_9ZZZZ</name>
<feature type="region of interest" description="Disordered" evidence="1">
    <location>
        <begin position="39"/>
        <end position="63"/>
    </location>
</feature>
<protein>
    <recommendedName>
        <fullName evidence="3">ISAzo13 family transposase</fullName>
    </recommendedName>
</protein>
<dbReference type="Pfam" id="PF07592">
    <property type="entry name" value="DDE_Tnp_ISAZ013"/>
    <property type="match status" value="1"/>
</dbReference>
<evidence type="ECO:0000313" key="2">
    <source>
        <dbReference type="EMBL" id="KAA6315775.1"/>
    </source>
</evidence>
<dbReference type="EMBL" id="SNRY01005125">
    <property type="protein sequence ID" value="KAA6315775.1"/>
    <property type="molecule type" value="Genomic_DNA"/>
</dbReference>
<dbReference type="InterPro" id="IPR011518">
    <property type="entry name" value="Transposase_36"/>
</dbReference>
<proteinExistence type="predicted"/>
<accession>A0A5J4Q206</accession>
<feature type="region of interest" description="Disordered" evidence="1">
    <location>
        <begin position="123"/>
        <end position="147"/>
    </location>
</feature>